<evidence type="ECO:0000256" key="2">
    <source>
        <dbReference type="SAM" id="Phobius"/>
    </source>
</evidence>
<evidence type="ECO:0000313" key="4">
    <source>
        <dbReference type="Proteomes" id="UP000475862"/>
    </source>
</evidence>
<feature type="compositionally biased region" description="Basic and acidic residues" evidence="1">
    <location>
        <begin position="169"/>
        <end position="178"/>
    </location>
</feature>
<organism evidence="3 4">
    <name type="scientific">Aphis glycines</name>
    <name type="common">Soybean aphid</name>
    <dbReference type="NCBI Taxonomy" id="307491"/>
    <lineage>
        <taxon>Eukaryota</taxon>
        <taxon>Metazoa</taxon>
        <taxon>Ecdysozoa</taxon>
        <taxon>Arthropoda</taxon>
        <taxon>Hexapoda</taxon>
        <taxon>Insecta</taxon>
        <taxon>Pterygota</taxon>
        <taxon>Neoptera</taxon>
        <taxon>Paraneoptera</taxon>
        <taxon>Hemiptera</taxon>
        <taxon>Sternorrhyncha</taxon>
        <taxon>Aphidomorpha</taxon>
        <taxon>Aphidoidea</taxon>
        <taxon>Aphididae</taxon>
        <taxon>Aphidini</taxon>
        <taxon>Aphis</taxon>
        <taxon>Aphis</taxon>
    </lineage>
</organism>
<reference evidence="3 4" key="1">
    <citation type="submission" date="2019-08" db="EMBL/GenBank/DDBJ databases">
        <title>The genome of the soybean aphid Biotype 1, its phylome, world population structure and adaptation to the North American continent.</title>
        <authorList>
            <person name="Giordano R."/>
            <person name="Donthu R.K."/>
            <person name="Hernandez A.G."/>
            <person name="Wright C.L."/>
            <person name="Zimin A.V."/>
        </authorList>
    </citation>
    <scope>NUCLEOTIDE SEQUENCE [LARGE SCALE GENOMIC DNA]</scope>
    <source>
        <tissue evidence="3">Whole aphids</tissue>
    </source>
</reference>
<keyword evidence="2" id="KW-1133">Transmembrane helix</keyword>
<dbReference type="EMBL" id="VYZN01000063">
    <property type="protein sequence ID" value="KAE9525171.1"/>
    <property type="molecule type" value="Genomic_DNA"/>
</dbReference>
<evidence type="ECO:0000256" key="1">
    <source>
        <dbReference type="SAM" id="MobiDB-lite"/>
    </source>
</evidence>
<dbReference type="Proteomes" id="UP000475862">
    <property type="component" value="Unassembled WGS sequence"/>
</dbReference>
<name>A0A6G0T5I0_APHGL</name>
<feature type="transmembrane region" description="Helical" evidence="2">
    <location>
        <begin position="109"/>
        <end position="132"/>
    </location>
</feature>
<protein>
    <submittedName>
        <fullName evidence="3">Uncharacterized protein</fullName>
    </submittedName>
</protein>
<keyword evidence="2" id="KW-0472">Membrane</keyword>
<dbReference type="AlphaFoldDB" id="A0A6G0T5I0"/>
<gene>
    <name evidence="3" type="ORF">AGLY_014415</name>
</gene>
<feature type="region of interest" description="Disordered" evidence="1">
    <location>
        <begin position="148"/>
        <end position="194"/>
    </location>
</feature>
<keyword evidence="2" id="KW-0812">Transmembrane</keyword>
<sequence length="194" mass="21839">MFASKLFMFLIQRLYNYLQYQMVLLVYLNHTTKPIVRSFQSHLVTVKIYTYNNLLPSSIPLFGYDLQLHSFTQSGSFKTPYPHFTSTFPAVISSSESILFDILSTEQGFSMGISLSIVIGLLVMALGVQSGWCVIHCTDENKNCTSEAPIVLQTNDPTPSRPTPKTKRNNTERTDARLKTKGATNLSPKWSSTK</sequence>
<accession>A0A6G0T5I0</accession>
<proteinExistence type="predicted"/>
<comment type="caution">
    <text evidence="3">The sequence shown here is derived from an EMBL/GenBank/DDBJ whole genome shotgun (WGS) entry which is preliminary data.</text>
</comment>
<keyword evidence="4" id="KW-1185">Reference proteome</keyword>
<feature type="compositionally biased region" description="Polar residues" evidence="1">
    <location>
        <begin position="182"/>
        <end position="194"/>
    </location>
</feature>
<evidence type="ECO:0000313" key="3">
    <source>
        <dbReference type="EMBL" id="KAE9525171.1"/>
    </source>
</evidence>